<feature type="transmembrane region" description="Helical" evidence="5">
    <location>
        <begin position="140"/>
        <end position="161"/>
    </location>
</feature>
<dbReference type="PANTHER" id="PTHR46347">
    <property type="entry name" value="RING/FYVE/PHD ZINC FINGER SUPERFAMILY PROTEIN"/>
    <property type="match status" value="1"/>
</dbReference>
<evidence type="ECO:0000256" key="2">
    <source>
        <dbReference type="ARBA" id="ARBA00022771"/>
    </source>
</evidence>
<dbReference type="Pfam" id="PF12906">
    <property type="entry name" value="RINGv"/>
    <property type="match status" value="1"/>
</dbReference>
<gene>
    <name evidence="7" type="ORF">SLS53_001306</name>
</gene>
<keyword evidence="8" id="KW-1185">Reference proteome</keyword>
<feature type="region of interest" description="Disordered" evidence="4">
    <location>
        <begin position="287"/>
        <end position="309"/>
    </location>
</feature>
<keyword evidence="1" id="KW-0479">Metal-binding</keyword>
<dbReference type="Proteomes" id="UP001320245">
    <property type="component" value="Unassembled WGS sequence"/>
</dbReference>
<dbReference type="CDD" id="cd16495">
    <property type="entry name" value="RING_CH-C4HC3_MARCH"/>
    <property type="match status" value="1"/>
</dbReference>
<dbReference type="GO" id="GO:0008270">
    <property type="term" value="F:zinc ion binding"/>
    <property type="evidence" value="ECO:0007669"/>
    <property type="project" value="UniProtKB-KW"/>
</dbReference>
<evidence type="ECO:0000259" key="6">
    <source>
        <dbReference type="PROSITE" id="PS51292"/>
    </source>
</evidence>
<dbReference type="EMBL" id="JAJSPL020000003">
    <property type="protein sequence ID" value="KAK7748054.1"/>
    <property type="molecule type" value="Genomic_DNA"/>
</dbReference>
<evidence type="ECO:0000256" key="1">
    <source>
        <dbReference type="ARBA" id="ARBA00022723"/>
    </source>
</evidence>
<keyword evidence="5" id="KW-0472">Membrane</keyword>
<sequence>MSEPSNPARTASPELNSHFEEGETAAHAAEEAPPRTWRHYRPRTCRICLEDVFPTFEGPGISTKYLGREPRVRYTSEDPELGRLMRPCKCKGSQQYVHEGCLRAWRRASPADRNLWQCPTCRYEYKLERLTWARWVSSKILRAFLTAVVFIVAVFALGFVADPIVNLCSGPMTAVLDAVTEGLDEFEEIRDWIPDEDTETWVDHFSKGILSLGVVGLVKAFVSMNPWDWYNIRIGGGIRRGGRGRNRLENISWMLVFIGVLTFLTAVWKGVSAVCARYQERVSDRIVDVQGDDEDEADEEPQAESRKDQ</sequence>
<dbReference type="InterPro" id="IPR011016">
    <property type="entry name" value="Znf_RING-CH"/>
</dbReference>
<evidence type="ECO:0000256" key="4">
    <source>
        <dbReference type="SAM" id="MobiDB-lite"/>
    </source>
</evidence>
<evidence type="ECO:0000256" key="3">
    <source>
        <dbReference type="ARBA" id="ARBA00022833"/>
    </source>
</evidence>
<name>A0AAN9YMK4_9PEZI</name>
<reference evidence="7 8" key="1">
    <citation type="journal article" date="2023" name="PLoS ONE">
        <title>Cytospora paraplurivora sp. nov. isolated from orchards with fruit tree decline syndrome in Ontario, Canada.</title>
        <authorList>
            <person name="Ilyukhin E."/>
            <person name="Nguyen H.D.T."/>
            <person name="Castle A.J."/>
            <person name="Ellouze W."/>
        </authorList>
    </citation>
    <scope>NUCLEOTIDE SEQUENCE [LARGE SCALE GENOMIC DNA]</scope>
    <source>
        <strain evidence="7 8">FDS-564</strain>
    </source>
</reference>
<dbReference type="AlphaFoldDB" id="A0AAN9YMK4"/>
<evidence type="ECO:0000313" key="8">
    <source>
        <dbReference type="Proteomes" id="UP001320245"/>
    </source>
</evidence>
<dbReference type="InterPro" id="IPR013083">
    <property type="entry name" value="Znf_RING/FYVE/PHD"/>
</dbReference>
<dbReference type="PANTHER" id="PTHR46347:SF1">
    <property type="entry name" value="RING_FYVE_PHD ZINC FINGER SUPERFAMILY PROTEIN"/>
    <property type="match status" value="1"/>
</dbReference>
<organism evidence="7 8">
    <name type="scientific">Cytospora paraplurivora</name>
    <dbReference type="NCBI Taxonomy" id="2898453"/>
    <lineage>
        <taxon>Eukaryota</taxon>
        <taxon>Fungi</taxon>
        <taxon>Dikarya</taxon>
        <taxon>Ascomycota</taxon>
        <taxon>Pezizomycotina</taxon>
        <taxon>Sordariomycetes</taxon>
        <taxon>Sordariomycetidae</taxon>
        <taxon>Diaporthales</taxon>
        <taxon>Cytosporaceae</taxon>
        <taxon>Cytospora</taxon>
    </lineage>
</organism>
<keyword evidence="2" id="KW-0863">Zinc-finger</keyword>
<dbReference type="PROSITE" id="PS51292">
    <property type="entry name" value="ZF_RING_CH"/>
    <property type="match status" value="1"/>
</dbReference>
<accession>A0AAN9YMK4</accession>
<feature type="domain" description="RING-CH-type" evidence="6">
    <location>
        <begin position="62"/>
        <end position="128"/>
    </location>
</feature>
<keyword evidence="5" id="KW-0812">Transmembrane</keyword>
<evidence type="ECO:0000256" key="5">
    <source>
        <dbReference type="SAM" id="Phobius"/>
    </source>
</evidence>
<feature type="region of interest" description="Disordered" evidence="4">
    <location>
        <begin position="1"/>
        <end position="35"/>
    </location>
</feature>
<protein>
    <recommendedName>
        <fullName evidence="6">RING-CH-type domain-containing protein</fullName>
    </recommendedName>
</protein>
<dbReference type="Gene3D" id="3.30.40.10">
    <property type="entry name" value="Zinc/RING finger domain, C3HC4 (zinc finger)"/>
    <property type="match status" value="1"/>
</dbReference>
<feature type="transmembrane region" description="Helical" evidence="5">
    <location>
        <begin position="209"/>
        <end position="230"/>
    </location>
</feature>
<evidence type="ECO:0000313" key="7">
    <source>
        <dbReference type="EMBL" id="KAK7748054.1"/>
    </source>
</evidence>
<keyword evidence="5" id="KW-1133">Transmembrane helix</keyword>
<feature type="compositionally biased region" description="Polar residues" evidence="4">
    <location>
        <begin position="1"/>
        <end position="15"/>
    </location>
</feature>
<dbReference type="SMART" id="SM00744">
    <property type="entry name" value="RINGv"/>
    <property type="match status" value="1"/>
</dbReference>
<feature type="compositionally biased region" description="Acidic residues" evidence="4">
    <location>
        <begin position="290"/>
        <end position="302"/>
    </location>
</feature>
<keyword evidence="3" id="KW-0862">Zinc</keyword>
<comment type="caution">
    <text evidence="7">The sequence shown here is derived from an EMBL/GenBank/DDBJ whole genome shotgun (WGS) entry which is preliminary data.</text>
</comment>
<feature type="transmembrane region" description="Helical" evidence="5">
    <location>
        <begin position="251"/>
        <end position="271"/>
    </location>
</feature>
<proteinExistence type="predicted"/>
<dbReference type="SUPFAM" id="SSF57850">
    <property type="entry name" value="RING/U-box"/>
    <property type="match status" value="1"/>
</dbReference>